<evidence type="ECO:0000313" key="2">
    <source>
        <dbReference type="EMBL" id="KAK8764369.1"/>
    </source>
</evidence>
<name>A0AAQ4DPH9_AMBAM</name>
<keyword evidence="3" id="KW-1185">Reference proteome</keyword>
<feature type="compositionally biased region" description="Polar residues" evidence="1">
    <location>
        <begin position="25"/>
        <end position="35"/>
    </location>
</feature>
<evidence type="ECO:0000256" key="1">
    <source>
        <dbReference type="SAM" id="MobiDB-lite"/>
    </source>
</evidence>
<comment type="caution">
    <text evidence="2">The sequence shown here is derived from an EMBL/GenBank/DDBJ whole genome shotgun (WGS) entry which is preliminary data.</text>
</comment>
<protein>
    <submittedName>
        <fullName evidence="2">Uncharacterized protein</fullName>
    </submittedName>
</protein>
<feature type="region of interest" description="Disordered" evidence="1">
    <location>
        <begin position="1"/>
        <end position="35"/>
    </location>
</feature>
<dbReference type="Proteomes" id="UP001321473">
    <property type="component" value="Unassembled WGS sequence"/>
</dbReference>
<sequence length="68" mass="7759">MLVARRQKPNTQRDKDFQCHRDQRTNGGRPTQLVSSPNVIGRREERVVFPLAEYVTLESSPAIAPVIQ</sequence>
<dbReference type="AlphaFoldDB" id="A0AAQ4DPH9"/>
<proteinExistence type="predicted"/>
<organism evidence="2 3">
    <name type="scientific">Amblyomma americanum</name>
    <name type="common">Lone star tick</name>
    <dbReference type="NCBI Taxonomy" id="6943"/>
    <lineage>
        <taxon>Eukaryota</taxon>
        <taxon>Metazoa</taxon>
        <taxon>Ecdysozoa</taxon>
        <taxon>Arthropoda</taxon>
        <taxon>Chelicerata</taxon>
        <taxon>Arachnida</taxon>
        <taxon>Acari</taxon>
        <taxon>Parasitiformes</taxon>
        <taxon>Ixodida</taxon>
        <taxon>Ixodoidea</taxon>
        <taxon>Ixodidae</taxon>
        <taxon>Amblyomminae</taxon>
        <taxon>Amblyomma</taxon>
    </lineage>
</organism>
<dbReference type="EMBL" id="JARKHS020028335">
    <property type="protein sequence ID" value="KAK8764369.1"/>
    <property type="molecule type" value="Genomic_DNA"/>
</dbReference>
<reference evidence="2 3" key="1">
    <citation type="journal article" date="2023" name="Arcadia Sci">
        <title>De novo assembly of a long-read Amblyomma americanum tick genome.</title>
        <authorList>
            <person name="Chou S."/>
            <person name="Poskanzer K.E."/>
            <person name="Rollins M."/>
            <person name="Thuy-Boun P.S."/>
        </authorList>
    </citation>
    <scope>NUCLEOTIDE SEQUENCE [LARGE SCALE GENOMIC DNA]</scope>
    <source>
        <strain evidence="2">F_SG_1</strain>
        <tissue evidence="2">Salivary glands</tissue>
    </source>
</reference>
<accession>A0AAQ4DPH9</accession>
<feature type="compositionally biased region" description="Basic and acidic residues" evidence="1">
    <location>
        <begin position="11"/>
        <end position="24"/>
    </location>
</feature>
<gene>
    <name evidence="2" type="ORF">V5799_033026</name>
</gene>
<evidence type="ECO:0000313" key="3">
    <source>
        <dbReference type="Proteomes" id="UP001321473"/>
    </source>
</evidence>